<dbReference type="EMBL" id="AP014548">
    <property type="protein sequence ID" value="BAO56732.1"/>
    <property type="molecule type" value="Genomic_DNA"/>
</dbReference>
<dbReference type="InterPro" id="IPR001296">
    <property type="entry name" value="Glyco_trans_1"/>
</dbReference>
<dbReference type="GO" id="GO:0016757">
    <property type="term" value="F:glycosyltransferase activity"/>
    <property type="evidence" value="ECO:0007669"/>
    <property type="project" value="InterPro"/>
</dbReference>
<dbReference type="Proteomes" id="UP000031760">
    <property type="component" value="Chromosome"/>
</dbReference>
<dbReference type="Pfam" id="PF00534">
    <property type="entry name" value="Glycos_transf_1"/>
    <property type="match status" value="1"/>
</dbReference>
<gene>
    <name evidence="3" type="ORF">NMS_2723</name>
</gene>
<evidence type="ECO:0000313" key="4">
    <source>
        <dbReference type="Proteomes" id="UP000031760"/>
    </source>
</evidence>
<dbReference type="PANTHER" id="PTHR46401:SF2">
    <property type="entry name" value="GLYCOSYLTRANSFERASE WBBK-RELATED"/>
    <property type="match status" value="1"/>
</dbReference>
<proteinExistence type="predicted"/>
<keyword evidence="4" id="KW-1185">Reference proteome</keyword>
<accession>W8VXY4</accession>
<keyword evidence="1 3" id="KW-0808">Transferase</keyword>
<organism evidence="3 4">
    <name type="scientific">Nonlabens marinus S1-08</name>
    <dbReference type="NCBI Taxonomy" id="1454201"/>
    <lineage>
        <taxon>Bacteria</taxon>
        <taxon>Pseudomonadati</taxon>
        <taxon>Bacteroidota</taxon>
        <taxon>Flavobacteriia</taxon>
        <taxon>Flavobacteriales</taxon>
        <taxon>Flavobacteriaceae</taxon>
        <taxon>Nonlabens</taxon>
    </lineage>
</organism>
<dbReference type="RefSeq" id="WP_041497240.1">
    <property type="nucleotide sequence ID" value="NZ_AP014548.1"/>
</dbReference>
<feature type="domain" description="Glycosyl transferase family 1" evidence="2">
    <location>
        <begin position="218"/>
        <end position="377"/>
    </location>
</feature>
<dbReference type="Gene3D" id="3.40.50.2000">
    <property type="entry name" value="Glycogen Phosphorylase B"/>
    <property type="match status" value="2"/>
</dbReference>
<sequence length="402" mass="46244">MKKSVLILSSIYPAEDVDKEFTPVVHYFVREWVKQEHNVIVIHNQAFYHEIFHLAANLFSKIIATFTGTNIPSKRLHKPKNFNLEDVRVFRIPIFKKIPRSRFSSFNIDQQILKISKLLESTNFKPDIILGHWLNPQLELIAKLKSIYPQAATCLTLHSNGGDILRLYPDNYAFLMTKIDKWGFRSRSLKVEFESCFGQIRNTFICPSGIPRDFINLEFEKSFEKKLRSFIFIGSLIKRKYPVILIEALMQVYPKIDFSLEYVGEGREAKKIDDFIKSRNLENNITRHGYVKRSLARRLLLDSHCFIMISKNEAYGLVYLEAMSSGCITIAAKNEGFDGVIEHGVNGFLCNAGDLDELTSLIQEINLMSIEQKKLISRNAMATASKLTDENVALNYLNTISQ</sequence>
<evidence type="ECO:0000256" key="1">
    <source>
        <dbReference type="ARBA" id="ARBA00022679"/>
    </source>
</evidence>
<dbReference type="STRING" id="1454201.NMS_2723"/>
<dbReference type="KEGG" id="nmf:NMS_2723"/>
<reference evidence="3 4" key="1">
    <citation type="journal article" date="2014" name="Proc. Natl. Acad. Sci. U.S.A.">
        <title>Functional characterization of flavobacteria rhodopsins reveals a unique class of light-driven chloride pump in bacteria.</title>
        <authorList>
            <person name="Yoshizawa S."/>
            <person name="Kumagai Y."/>
            <person name="Kim H."/>
            <person name="Ogura Y."/>
            <person name="Hayashi T."/>
            <person name="Iwasaki W."/>
            <person name="DeLong E.F."/>
            <person name="Kogure K."/>
        </authorList>
    </citation>
    <scope>NUCLEOTIDE SEQUENCE [LARGE SCALE GENOMIC DNA]</scope>
    <source>
        <strain evidence="3 4">S1-08</strain>
    </source>
</reference>
<dbReference type="SUPFAM" id="SSF53756">
    <property type="entry name" value="UDP-Glycosyltransferase/glycogen phosphorylase"/>
    <property type="match status" value="1"/>
</dbReference>
<evidence type="ECO:0000259" key="2">
    <source>
        <dbReference type="Pfam" id="PF00534"/>
    </source>
</evidence>
<protein>
    <submittedName>
        <fullName evidence="3">Glycosyltransferase</fullName>
    </submittedName>
</protein>
<dbReference type="GO" id="GO:0009103">
    <property type="term" value="P:lipopolysaccharide biosynthetic process"/>
    <property type="evidence" value="ECO:0007669"/>
    <property type="project" value="TreeGrafter"/>
</dbReference>
<dbReference type="OrthoDB" id="9811239at2"/>
<dbReference type="AlphaFoldDB" id="W8VXY4"/>
<dbReference type="HOGENOM" id="CLU_697666_0_0_10"/>
<name>W8VXY4_9FLAO</name>
<evidence type="ECO:0000313" key="3">
    <source>
        <dbReference type="EMBL" id="BAO56732.1"/>
    </source>
</evidence>
<dbReference type="PANTHER" id="PTHR46401">
    <property type="entry name" value="GLYCOSYLTRANSFERASE WBBK-RELATED"/>
    <property type="match status" value="1"/>
</dbReference>